<sequence length="297" mass="32862">MYPTFPTECTVSDSKDSRGSGKLSRLYRHKPVYNPPRMKVYPLSTVLGTAQNCFEYCPHVPQYSHGRNFTFHFHSTEKAMPDDSNLVLKAAPLQAESPPIVLASRSTARRSLLESAGLKVRCMSADVDEPAIRDHARARGLDADQTALELARAKARAVGMDSGTDRGAIVIGADQMLSFQGRWFDKPAGVAQAREHLRILRGRSHTLHTAVVMVQDGCEIWRHVACPVLHMRPFSDSFMESYLAAEGETILSCVGCYRLEGPGIQLFSRIEGEYAAILGLPLLALLRALRARNIILQ</sequence>
<dbReference type="GO" id="GO:0047429">
    <property type="term" value="F:nucleoside triphosphate diphosphatase activity"/>
    <property type="evidence" value="ECO:0007669"/>
    <property type="project" value="UniProtKB-EC"/>
</dbReference>
<comment type="cofactor">
    <cofactor evidence="1 4">
        <name>a divalent metal cation</name>
        <dbReference type="ChEBI" id="CHEBI:60240"/>
    </cofactor>
</comment>
<evidence type="ECO:0000313" key="6">
    <source>
        <dbReference type="EMBL" id="RFD20884.1"/>
    </source>
</evidence>
<dbReference type="HAMAP" id="MF_00528">
    <property type="entry name" value="Maf"/>
    <property type="match status" value="1"/>
</dbReference>
<feature type="region of interest" description="Disordered" evidence="5">
    <location>
        <begin position="1"/>
        <end position="22"/>
    </location>
</feature>
<comment type="subcellular location">
    <subcellularLocation>
        <location evidence="4">Cytoplasm</location>
    </subcellularLocation>
</comment>
<dbReference type="GO" id="GO:0009117">
    <property type="term" value="P:nucleotide metabolic process"/>
    <property type="evidence" value="ECO:0007669"/>
    <property type="project" value="UniProtKB-KW"/>
</dbReference>
<dbReference type="GO" id="GO:0005737">
    <property type="term" value="C:cytoplasm"/>
    <property type="evidence" value="ECO:0007669"/>
    <property type="project" value="UniProtKB-SubCell"/>
</dbReference>
<dbReference type="SUPFAM" id="SSF52972">
    <property type="entry name" value="ITPase-like"/>
    <property type="match status" value="1"/>
</dbReference>
<dbReference type="EC" id="3.6.1.9" evidence="4"/>
<comment type="caution">
    <text evidence="4">Lacks conserved residue(s) required for the propagation of feature annotation.</text>
</comment>
<dbReference type="Pfam" id="PF02545">
    <property type="entry name" value="Maf"/>
    <property type="match status" value="1"/>
</dbReference>
<evidence type="ECO:0000256" key="4">
    <source>
        <dbReference type="HAMAP-Rule" id="MF_00528"/>
    </source>
</evidence>
<keyword evidence="7" id="KW-1185">Reference proteome</keyword>
<reference evidence="6 7" key="1">
    <citation type="submission" date="2018-08" db="EMBL/GenBank/DDBJ databases">
        <title>Komagataeibacter sp. AV 382.</title>
        <authorList>
            <person name="Skraban J."/>
            <person name="Trcek J."/>
        </authorList>
    </citation>
    <scope>NUCLEOTIDE SEQUENCE [LARGE SCALE GENOMIC DNA]</scope>
    <source>
        <strain evidence="6 7">AV 382</strain>
    </source>
</reference>
<dbReference type="EMBL" id="QUWV01000029">
    <property type="protein sequence ID" value="RFD20884.1"/>
    <property type="molecule type" value="Genomic_DNA"/>
</dbReference>
<accession>A0A371Z307</accession>
<keyword evidence="2 4" id="KW-0378">Hydrolase</keyword>
<proteinExistence type="inferred from homology"/>
<feature type="active site" description="Proton acceptor" evidence="4">
    <location>
        <position position="174"/>
    </location>
</feature>
<evidence type="ECO:0000256" key="5">
    <source>
        <dbReference type="SAM" id="MobiDB-lite"/>
    </source>
</evidence>
<dbReference type="AlphaFoldDB" id="A0A371Z307"/>
<evidence type="ECO:0000313" key="7">
    <source>
        <dbReference type="Proteomes" id="UP000262371"/>
    </source>
</evidence>
<comment type="similarity">
    <text evidence="4">Belongs to the Maf family.</text>
</comment>
<comment type="function">
    <text evidence="4">Nucleoside triphosphate pyrophosphatase. May have a dual role in cell division arrest and in preventing the incorporation of modified nucleotides into cellular nucleic acids.</text>
</comment>
<comment type="catalytic activity">
    <reaction evidence="4">
        <text>a ribonucleoside 5'-triphosphate + H2O = a ribonucleoside 5'-phosphate + diphosphate + H(+)</text>
        <dbReference type="Rhea" id="RHEA:23996"/>
        <dbReference type="ChEBI" id="CHEBI:15377"/>
        <dbReference type="ChEBI" id="CHEBI:15378"/>
        <dbReference type="ChEBI" id="CHEBI:33019"/>
        <dbReference type="ChEBI" id="CHEBI:58043"/>
        <dbReference type="ChEBI" id="CHEBI:61557"/>
        <dbReference type="EC" id="3.6.1.9"/>
    </reaction>
</comment>
<keyword evidence="3 4" id="KW-0546">Nucleotide metabolism</keyword>
<dbReference type="PANTHER" id="PTHR43213:SF5">
    <property type="entry name" value="BIFUNCTIONAL DTTP_UTP PYROPHOSPHATASE_METHYLTRANSFERASE PROTEIN-RELATED"/>
    <property type="match status" value="1"/>
</dbReference>
<organism evidence="6 7">
    <name type="scientific">Komagataeibacter melaceti</name>
    <dbReference type="NCBI Taxonomy" id="2766577"/>
    <lineage>
        <taxon>Bacteria</taxon>
        <taxon>Pseudomonadati</taxon>
        <taxon>Pseudomonadota</taxon>
        <taxon>Alphaproteobacteria</taxon>
        <taxon>Acetobacterales</taxon>
        <taxon>Acetobacteraceae</taxon>
        <taxon>Komagataeibacter</taxon>
    </lineage>
</organism>
<evidence type="ECO:0000256" key="1">
    <source>
        <dbReference type="ARBA" id="ARBA00001968"/>
    </source>
</evidence>
<comment type="catalytic activity">
    <reaction evidence="4">
        <text>a 2'-deoxyribonucleoside 5'-triphosphate + H2O = a 2'-deoxyribonucleoside 5'-phosphate + diphosphate + H(+)</text>
        <dbReference type="Rhea" id="RHEA:44644"/>
        <dbReference type="ChEBI" id="CHEBI:15377"/>
        <dbReference type="ChEBI" id="CHEBI:15378"/>
        <dbReference type="ChEBI" id="CHEBI:33019"/>
        <dbReference type="ChEBI" id="CHEBI:61560"/>
        <dbReference type="ChEBI" id="CHEBI:65317"/>
        <dbReference type="EC" id="3.6.1.9"/>
    </reaction>
</comment>
<dbReference type="PANTHER" id="PTHR43213">
    <property type="entry name" value="BIFUNCTIONAL DTTP/UTP PYROPHOSPHATASE/METHYLTRANSFERASE PROTEIN-RELATED"/>
    <property type="match status" value="1"/>
</dbReference>
<comment type="caution">
    <text evidence="6">The sequence shown here is derived from an EMBL/GenBank/DDBJ whole genome shotgun (WGS) entry which is preliminary data.</text>
</comment>
<protein>
    <recommendedName>
        <fullName evidence="4">Nucleoside triphosphate pyrophosphatase</fullName>
        <ecNumber evidence="4">3.6.1.9</ecNumber>
    </recommendedName>
    <alternativeName>
        <fullName evidence="4">Nucleotide pyrophosphatase</fullName>
        <shortName evidence="4">Nucleotide PPase</shortName>
    </alternativeName>
</protein>
<dbReference type="InterPro" id="IPR029001">
    <property type="entry name" value="ITPase-like_fam"/>
</dbReference>
<evidence type="ECO:0000256" key="2">
    <source>
        <dbReference type="ARBA" id="ARBA00022801"/>
    </source>
</evidence>
<dbReference type="OrthoDB" id="9813962at2"/>
<dbReference type="Proteomes" id="UP000262371">
    <property type="component" value="Unassembled WGS sequence"/>
</dbReference>
<gene>
    <name evidence="6" type="ORF">DY926_03855</name>
</gene>
<dbReference type="CDD" id="cd00555">
    <property type="entry name" value="Maf"/>
    <property type="match status" value="1"/>
</dbReference>
<name>A0A371Z307_9PROT</name>
<evidence type="ECO:0000256" key="3">
    <source>
        <dbReference type="ARBA" id="ARBA00023080"/>
    </source>
</evidence>
<dbReference type="Gene3D" id="3.90.950.10">
    <property type="match status" value="1"/>
</dbReference>
<dbReference type="InterPro" id="IPR003697">
    <property type="entry name" value="Maf-like"/>
</dbReference>
<keyword evidence="4" id="KW-0963">Cytoplasm</keyword>